<dbReference type="InterPro" id="IPR051320">
    <property type="entry name" value="Viral_Replic_Matur_Polypro"/>
</dbReference>
<reference evidence="2 3" key="1">
    <citation type="journal article" date="2018" name="Front. Plant Sci.">
        <title>Red Clover (Trifolium pratense) and Zigzag Clover (T. medium) - A Picture of Genomic Similarities and Differences.</title>
        <authorList>
            <person name="Dluhosova J."/>
            <person name="Istvanek J."/>
            <person name="Nedelnik J."/>
            <person name="Repkova J."/>
        </authorList>
    </citation>
    <scope>NUCLEOTIDE SEQUENCE [LARGE SCALE GENOMIC DNA]</scope>
    <source>
        <strain evidence="3">cv. 10/8</strain>
        <tissue evidence="2">Leaf</tissue>
    </source>
</reference>
<dbReference type="PROSITE" id="PS50878">
    <property type="entry name" value="RT_POL"/>
    <property type="match status" value="1"/>
</dbReference>
<dbReference type="Gene3D" id="3.10.20.370">
    <property type="match status" value="1"/>
</dbReference>
<gene>
    <name evidence="2" type="ORF">A2U01_0029408</name>
</gene>
<dbReference type="Proteomes" id="UP000265520">
    <property type="component" value="Unassembled WGS sequence"/>
</dbReference>
<proteinExistence type="predicted"/>
<evidence type="ECO:0000313" key="2">
    <source>
        <dbReference type="EMBL" id="MCI08332.1"/>
    </source>
</evidence>
<dbReference type="PANTHER" id="PTHR33064:SF40">
    <property type="entry name" value="REVERSE TRANSCRIPTASE_RETROTRANSPOSON-DERIVED PROTEIN RNASE H-LIKE DOMAIN-CONTAINING PROTEIN"/>
    <property type="match status" value="1"/>
</dbReference>
<dbReference type="InterPro" id="IPR000477">
    <property type="entry name" value="RT_dom"/>
</dbReference>
<sequence>MPFGLTNAPSTFQALMNEVLRHFLRKFYLVFFDDILIYSKSSEEHKQHLTEVLQVLKDQKLFANRKKCSFAQKEIEYLGHIITGDGVSADPKKIEDMWKWSVPKDVKGLRGFLGLTGYYRKFVQNYGKIAWPLTQLLKKDSFAWSEEAQAAFTKLKVAMTTLPVLAMPDFDKEFILETDASGKGIGAVLMQEGRPISYMSQNLSERAQQKSVYERELMAIVIAI</sequence>
<dbReference type="EMBL" id="LXQA010068670">
    <property type="protein sequence ID" value="MCI08332.1"/>
    <property type="molecule type" value="Genomic_DNA"/>
</dbReference>
<protein>
    <submittedName>
        <fullName evidence="2">Enzymatic polyprotein</fullName>
    </submittedName>
</protein>
<keyword evidence="3" id="KW-1185">Reference proteome</keyword>
<name>A0A392P9B4_9FABA</name>
<feature type="domain" description="Reverse transcriptase" evidence="1">
    <location>
        <begin position="1"/>
        <end position="82"/>
    </location>
</feature>
<organism evidence="2 3">
    <name type="scientific">Trifolium medium</name>
    <dbReference type="NCBI Taxonomy" id="97028"/>
    <lineage>
        <taxon>Eukaryota</taxon>
        <taxon>Viridiplantae</taxon>
        <taxon>Streptophyta</taxon>
        <taxon>Embryophyta</taxon>
        <taxon>Tracheophyta</taxon>
        <taxon>Spermatophyta</taxon>
        <taxon>Magnoliopsida</taxon>
        <taxon>eudicotyledons</taxon>
        <taxon>Gunneridae</taxon>
        <taxon>Pentapetalae</taxon>
        <taxon>rosids</taxon>
        <taxon>fabids</taxon>
        <taxon>Fabales</taxon>
        <taxon>Fabaceae</taxon>
        <taxon>Papilionoideae</taxon>
        <taxon>50 kb inversion clade</taxon>
        <taxon>NPAAA clade</taxon>
        <taxon>Hologalegina</taxon>
        <taxon>IRL clade</taxon>
        <taxon>Trifolieae</taxon>
        <taxon>Trifolium</taxon>
    </lineage>
</organism>
<dbReference type="InterPro" id="IPR043128">
    <property type="entry name" value="Rev_trsase/Diguanyl_cyclase"/>
</dbReference>
<dbReference type="AlphaFoldDB" id="A0A392P9B4"/>
<dbReference type="SUPFAM" id="SSF56672">
    <property type="entry name" value="DNA/RNA polymerases"/>
    <property type="match status" value="1"/>
</dbReference>
<dbReference type="CDD" id="cd01647">
    <property type="entry name" value="RT_LTR"/>
    <property type="match status" value="1"/>
</dbReference>
<dbReference type="FunFam" id="3.30.70.270:FF:000003">
    <property type="entry name" value="Transposon Ty3-G Gag-Pol polyprotein"/>
    <property type="match status" value="1"/>
</dbReference>
<dbReference type="Pfam" id="PF00078">
    <property type="entry name" value="RVT_1"/>
    <property type="match status" value="1"/>
</dbReference>
<accession>A0A392P9B4</accession>
<evidence type="ECO:0000259" key="1">
    <source>
        <dbReference type="PROSITE" id="PS50878"/>
    </source>
</evidence>
<dbReference type="Pfam" id="PF17919">
    <property type="entry name" value="RT_RNaseH_2"/>
    <property type="match status" value="1"/>
</dbReference>
<dbReference type="InterPro" id="IPR041577">
    <property type="entry name" value="RT_RNaseH_2"/>
</dbReference>
<dbReference type="FunFam" id="3.30.70.270:FF:000020">
    <property type="entry name" value="Transposon Tf2-6 polyprotein-like Protein"/>
    <property type="match status" value="1"/>
</dbReference>
<evidence type="ECO:0000313" key="3">
    <source>
        <dbReference type="Proteomes" id="UP000265520"/>
    </source>
</evidence>
<comment type="caution">
    <text evidence="2">The sequence shown here is derived from an EMBL/GenBank/DDBJ whole genome shotgun (WGS) entry which is preliminary data.</text>
</comment>
<dbReference type="InterPro" id="IPR043502">
    <property type="entry name" value="DNA/RNA_pol_sf"/>
</dbReference>
<dbReference type="Gene3D" id="3.30.70.270">
    <property type="match status" value="2"/>
</dbReference>
<dbReference type="PANTHER" id="PTHR33064">
    <property type="entry name" value="POL PROTEIN"/>
    <property type="match status" value="1"/>
</dbReference>